<keyword evidence="1" id="KW-0378">Hydrolase</keyword>
<organism evidence="1 2">
    <name type="scientific">Robertmurraya yapensis</name>
    <name type="common">ex Hitch et al 2024</name>
    <dbReference type="NCBI Taxonomy" id="3133160"/>
    <lineage>
        <taxon>Bacteria</taxon>
        <taxon>Bacillati</taxon>
        <taxon>Bacillota</taxon>
        <taxon>Bacilli</taxon>
        <taxon>Bacillales</taxon>
        <taxon>Bacillaceae</taxon>
        <taxon>Robertmurraya</taxon>
    </lineage>
</organism>
<reference evidence="1" key="1">
    <citation type="submission" date="2024-03" db="EMBL/GenBank/DDBJ databases">
        <title>Human intestinal bacterial collection.</title>
        <authorList>
            <person name="Pauvert C."/>
            <person name="Hitch T.C.A."/>
            <person name="Clavel T."/>
        </authorList>
    </citation>
    <scope>NUCLEOTIDE SEQUENCE</scope>
    <source>
        <strain evidence="1">CLA-AA-H227</strain>
    </source>
</reference>
<dbReference type="Proteomes" id="UP001439875">
    <property type="component" value="Unassembled WGS sequence"/>
</dbReference>
<proteinExistence type="predicted"/>
<evidence type="ECO:0000313" key="2">
    <source>
        <dbReference type="Proteomes" id="UP001439875"/>
    </source>
</evidence>
<sequence>MRYVQKVRRDYLELATALANALDSRDPYTRHHSENVSKYALEIAKEMKLSADLCDAIRIGGLLHDIGKIGIPEQILTKKGKLTEEEYSIIKTHPNIGYNIIKHITNFSKNGVLDIVLYHHERFDGRGYPNGLKGKEIPPLARIIAVADTFDAMTSKRVYREKLDLDSALYEIEQNKGTQLDPEIVDVFIKMMQKK</sequence>
<name>A0ACC6SEB8_9BACI</name>
<protein>
    <submittedName>
        <fullName evidence="1">HD-GYP domain-containing protein</fullName>
        <ecNumber evidence="1">3.1.4.-</ecNumber>
    </submittedName>
</protein>
<comment type="caution">
    <text evidence="1">The sequence shown here is derived from an EMBL/GenBank/DDBJ whole genome shotgun (WGS) entry which is preliminary data.</text>
</comment>
<evidence type="ECO:0000313" key="1">
    <source>
        <dbReference type="EMBL" id="MEQ2528363.1"/>
    </source>
</evidence>
<keyword evidence="2" id="KW-1185">Reference proteome</keyword>
<gene>
    <name evidence="1" type="ORF">WMO40_16885</name>
</gene>
<dbReference type="EC" id="3.1.4.-" evidence="1"/>
<dbReference type="EMBL" id="JBBMEW010000017">
    <property type="protein sequence ID" value="MEQ2528363.1"/>
    <property type="molecule type" value="Genomic_DNA"/>
</dbReference>
<accession>A0ACC6SEB8</accession>